<proteinExistence type="predicted"/>
<dbReference type="EMBL" id="QWGE01000007">
    <property type="protein sequence ID" value="RIJ33488.1"/>
    <property type="molecule type" value="Genomic_DNA"/>
</dbReference>
<dbReference type="Proteomes" id="UP000266005">
    <property type="component" value="Unassembled WGS sequence"/>
</dbReference>
<comment type="caution">
    <text evidence="1">The sequence shown here is derived from an EMBL/GenBank/DDBJ whole genome shotgun (WGS) entry which is preliminary data.</text>
</comment>
<name>A0A399RQS9_9BACT</name>
<sequence length="133" mass="15503">MQKLSKKSRTLIVAGAVIFLLFLYFRSIKIDKGIKKEQAQAVATIAELKAGYRGGITMTYRFFYNNKSYSGTRKVFISSSYIKRFKDKHFIVVFNKLEPSKNRLLLLAKDFEEFDVAYPDSLEWIEVLKRKSL</sequence>
<dbReference type="AlphaFoldDB" id="A0A399RQS9"/>
<evidence type="ECO:0000313" key="1">
    <source>
        <dbReference type="EMBL" id="RIJ33488.1"/>
    </source>
</evidence>
<dbReference type="RefSeq" id="WP_119433653.1">
    <property type="nucleotide sequence ID" value="NZ_QWGE01000007.1"/>
</dbReference>
<accession>A0A399RQS9</accession>
<gene>
    <name evidence="1" type="ORF">D1627_17905</name>
</gene>
<protein>
    <submittedName>
        <fullName evidence="1">Uncharacterized protein</fullName>
    </submittedName>
</protein>
<evidence type="ECO:0000313" key="2">
    <source>
        <dbReference type="Proteomes" id="UP000266005"/>
    </source>
</evidence>
<dbReference type="OrthoDB" id="954326at2"/>
<keyword evidence="2" id="KW-1185">Reference proteome</keyword>
<reference evidence="2" key="1">
    <citation type="submission" date="2018-08" db="EMBL/GenBank/DDBJ databases">
        <title>Mucilaginibacter sp. MYSH2.</title>
        <authorList>
            <person name="Seo T."/>
        </authorList>
    </citation>
    <scope>NUCLEOTIDE SEQUENCE [LARGE SCALE GENOMIC DNA]</scope>
    <source>
        <strain evidence="2">KIRAN</strain>
    </source>
</reference>
<organism evidence="1 2">
    <name type="scientific">Pontibacter oryzae</name>
    <dbReference type="NCBI Taxonomy" id="2304593"/>
    <lineage>
        <taxon>Bacteria</taxon>
        <taxon>Pseudomonadati</taxon>
        <taxon>Bacteroidota</taxon>
        <taxon>Cytophagia</taxon>
        <taxon>Cytophagales</taxon>
        <taxon>Hymenobacteraceae</taxon>
        <taxon>Pontibacter</taxon>
    </lineage>
</organism>